<keyword evidence="3" id="KW-1185">Reference proteome</keyword>
<dbReference type="Pfam" id="PF16976">
    <property type="entry name" value="RcpC"/>
    <property type="match status" value="1"/>
</dbReference>
<protein>
    <recommendedName>
        <fullName evidence="1">Flp pilus assembly protein RcpC/CpaB domain-containing protein</fullName>
    </recommendedName>
</protein>
<dbReference type="EMBL" id="BONI01000129">
    <property type="protein sequence ID" value="GIG11343.1"/>
    <property type="molecule type" value="Genomic_DNA"/>
</dbReference>
<organism evidence="2 3">
    <name type="scientific">Catellatospora coxensis</name>
    <dbReference type="NCBI Taxonomy" id="310354"/>
    <lineage>
        <taxon>Bacteria</taxon>
        <taxon>Bacillati</taxon>
        <taxon>Actinomycetota</taxon>
        <taxon>Actinomycetes</taxon>
        <taxon>Micromonosporales</taxon>
        <taxon>Micromonosporaceae</taxon>
        <taxon>Catellatospora</taxon>
    </lineage>
</organism>
<reference evidence="2 3" key="1">
    <citation type="submission" date="2021-01" db="EMBL/GenBank/DDBJ databases">
        <title>Whole genome shotgun sequence of Catellatospora coxensis NBRC 107359.</title>
        <authorList>
            <person name="Komaki H."/>
            <person name="Tamura T."/>
        </authorList>
    </citation>
    <scope>NUCLEOTIDE SEQUENCE [LARGE SCALE GENOMIC DNA]</scope>
    <source>
        <strain evidence="2 3">NBRC 107359</strain>
    </source>
</reference>
<evidence type="ECO:0000259" key="1">
    <source>
        <dbReference type="Pfam" id="PF16976"/>
    </source>
</evidence>
<feature type="domain" description="Flp pilus assembly protein RcpC/CpaB" evidence="1">
    <location>
        <begin position="117"/>
        <end position="234"/>
    </location>
</feature>
<sequence>MTRRILGVVLAIVLAVLGTAAVLLYVSKARDSVAAGQKAVTVVVAAQRIPAGTSGASVKARGLTEEVVMPAGALPPDALTALPGELDELVLTHDVQPRQLLLKGMFGAATKLSGGVAVPEKMMAVSLKMAVEEEVGGFVRPGSQIAVFATYTLVDEAYKKITGENNKGTKLLLPRVEVLAVGAYGEDGVTSAQREEVAVTEDGKVTLLVTVAVTQEQAEQLVHSVRIAQIYLALLTDTSETRVKPGVAVDNRTVGR</sequence>
<evidence type="ECO:0000313" key="3">
    <source>
        <dbReference type="Proteomes" id="UP000630887"/>
    </source>
</evidence>
<dbReference type="InterPro" id="IPR031571">
    <property type="entry name" value="RcpC_dom"/>
</dbReference>
<proteinExistence type="predicted"/>
<accession>A0A8J3PCG3</accession>
<evidence type="ECO:0000313" key="2">
    <source>
        <dbReference type="EMBL" id="GIG11343.1"/>
    </source>
</evidence>
<gene>
    <name evidence="2" type="ORF">Cco03nite_80430</name>
</gene>
<dbReference type="Proteomes" id="UP000630887">
    <property type="component" value="Unassembled WGS sequence"/>
</dbReference>
<name>A0A8J3PCG3_9ACTN</name>
<dbReference type="AlphaFoldDB" id="A0A8J3PCG3"/>
<comment type="caution">
    <text evidence="2">The sequence shown here is derived from an EMBL/GenBank/DDBJ whole genome shotgun (WGS) entry which is preliminary data.</text>
</comment>
<dbReference type="RefSeq" id="WP_203699295.1">
    <property type="nucleotide sequence ID" value="NZ_BAAALC010000046.1"/>
</dbReference>